<dbReference type="AlphaFoldDB" id="K9HUM7"/>
<dbReference type="InterPro" id="IPR044528">
    <property type="entry name" value="POD-like_MBL-fold"/>
</dbReference>
<dbReference type="SUPFAM" id="SSF52821">
    <property type="entry name" value="Rhodanese/Cell cycle control phosphatase"/>
    <property type="match status" value="2"/>
</dbReference>
<dbReference type="PANTHER" id="PTHR43084">
    <property type="entry name" value="PERSULFIDE DIOXYGENASE ETHE1"/>
    <property type="match status" value="1"/>
</dbReference>
<name>K9HUM7_9PROT</name>
<dbReference type="RefSeq" id="WP_009539222.1">
    <property type="nucleotide sequence ID" value="NZ_ANHY01000004.1"/>
</dbReference>
<dbReference type="PATRIC" id="fig|1238182.3.peg.773"/>
<dbReference type="GO" id="GO:0070813">
    <property type="term" value="P:hydrogen sulfide metabolic process"/>
    <property type="evidence" value="ECO:0007669"/>
    <property type="project" value="TreeGrafter"/>
</dbReference>
<dbReference type="Proteomes" id="UP000009881">
    <property type="component" value="Unassembled WGS sequence"/>
</dbReference>
<keyword evidence="4" id="KW-1185">Reference proteome</keyword>
<dbReference type="SUPFAM" id="SSF56281">
    <property type="entry name" value="Metallo-hydrolase/oxidoreductase"/>
    <property type="match status" value="1"/>
</dbReference>
<dbReference type="OrthoDB" id="9784009at2"/>
<gene>
    <name evidence="3" type="ORF">C882_3025</name>
</gene>
<evidence type="ECO:0000313" key="4">
    <source>
        <dbReference type="Proteomes" id="UP000009881"/>
    </source>
</evidence>
<comment type="caution">
    <text evidence="3">The sequence shown here is derived from an EMBL/GenBank/DDBJ whole genome shotgun (WGS) entry which is preliminary data.</text>
</comment>
<proteinExistence type="predicted"/>
<organism evidence="3 4">
    <name type="scientific">Caenispirillum salinarum AK4</name>
    <dbReference type="NCBI Taxonomy" id="1238182"/>
    <lineage>
        <taxon>Bacteria</taxon>
        <taxon>Pseudomonadati</taxon>
        <taxon>Pseudomonadota</taxon>
        <taxon>Alphaproteobacteria</taxon>
        <taxon>Rhodospirillales</taxon>
        <taxon>Novispirillaceae</taxon>
        <taxon>Caenispirillum</taxon>
    </lineage>
</organism>
<protein>
    <submittedName>
        <fullName evidence="3">Metallo-beta-lactamase family protein</fullName>
    </submittedName>
</protein>
<dbReference type="CDD" id="cd00158">
    <property type="entry name" value="RHOD"/>
    <property type="match status" value="2"/>
</dbReference>
<accession>K9HUM7</accession>
<dbReference type="InterPro" id="IPR001763">
    <property type="entry name" value="Rhodanese-like_dom"/>
</dbReference>
<dbReference type="STRING" id="1238182.C882_3025"/>
<dbReference type="SMART" id="SM00849">
    <property type="entry name" value="Lactamase_B"/>
    <property type="match status" value="1"/>
</dbReference>
<evidence type="ECO:0000313" key="3">
    <source>
        <dbReference type="EMBL" id="EKV31961.1"/>
    </source>
</evidence>
<dbReference type="GO" id="GO:0046872">
    <property type="term" value="F:metal ion binding"/>
    <property type="evidence" value="ECO:0007669"/>
    <property type="project" value="UniProtKB-KW"/>
</dbReference>
<dbReference type="Pfam" id="PF00753">
    <property type="entry name" value="Lactamase_B"/>
    <property type="match status" value="1"/>
</dbReference>
<keyword evidence="1" id="KW-0479">Metal-binding</keyword>
<reference evidence="3 4" key="1">
    <citation type="journal article" date="2013" name="Genome Announc.">
        <title>Draft Genome Sequence of an Alphaproteobacterium, Caenispirillum salinarum AK4(T), Isolated from a Solar Saltern.</title>
        <authorList>
            <person name="Khatri I."/>
            <person name="Singh A."/>
            <person name="Korpole S."/>
            <person name="Pinnaka A.K."/>
            <person name="Subramanian S."/>
        </authorList>
    </citation>
    <scope>NUCLEOTIDE SEQUENCE [LARGE SCALE GENOMIC DNA]</scope>
    <source>
        <strain evidence="3 4">AK4</strain>
    </source>
</reference>
<dbReference type="Pfam" id="PF00581">
    <property type="entry name" value="Rhodanese"/>
    <property type="match status" value="2"/>
</dbReference>
<feature type="domain" description="Rhodanese" evidence="2">
    <location>
        <begin position="369"/>
        <end position="457"/>
    </location>
</feature>
<dbReference type="PROSITE" id="PS50206">
    <property type="entry name" value="RHODANESE_3"/>
    <property type="match status" value="2"/>
</dbReference>
<dbReference type="PANTHER" id="PTHR43084:SF1">
    <property type="entry name" value="PERSULFIDE DIOXYGENASE ETHE1, MITOCHONDRIAL"/>
    <property type="match status" value="1"/>
</dbReference>
<dbReference type="Gene3D" id="3.60.15.10">
    <property type="entry name" value="Ribonuclease Z/Hydroxyacylglutathione hydrolase-like"/>
    <property type="match status" value="1"/>
</dbReference>
<dbReference type="InterPro" id="IPR001279">
    <property type="entry name" value="Metallo-B-lactamas"/>
</dbReference>
<dbReference type="InterPro" id="IPR051682">
    <property type="entry name" value="Mito_Persulfide_Diox"/>
</dbReference>
<dbReference type="eggNOG" id="COG0607">
    <property type="taxonomic scope" value="Bacteria"/>
</dbReference>
<feature type="domain" description="Rhodanese" evidence="2">
    <location>
        <begin position="263"/>
        <end position="353"/>
    </location>
</feature>
<dbReference type="GO" id="GO:0050313">
    <property type="term" value="F:sulfur dioxygenase activity"/>
    <property type="evidence" value="ECO:0007669"/>
    <property type="project" value="InterPro"/>
</dbReference>
<dbReference type="InterPro" id="IPR036866">
    <property type="entry name" value="RibonucZ/Hydroxyglut_hydro"/>
</dbReference>
<dbReference type="InterPro" id="IPR036873">
    <property type="entry name" value="Rhodanese-like_dom_sf"/>
</dbReference>
<evidence type="ECO:0000259" key="2">
    <source>
        <dbReference type="PROSITE" id="PS50206"/>
    </source>
</evidence>
<dbReference type="EMBL" id="ANHY01000004">
    <property type="protein sequence ID" value="EKV31961.1"/>
    <property type="molecule type" value="Genomic_DNA"/>
</dbReference>
<sequence>MFIEKVKSEGLAHLSYVVGGGVKAAVIDPRRDCEDYIRIARDNGATITHIIETHRNEDYVSGAPVLAGMTGARVLHGPHADADIPYAETAPEGTEVDLGGGLRLRVLETPGHTHDSLSIAVYDDQFGQEAVGVFTGDALFIGDVGRTDFYPDEKEAVAGQLFDSLRKILDLGDQAILYPAHGAGSVCGSGMADREFSTLGYERLNNPMLKITDRDGFIRAKVNEHHDYPPYFRHMEHLNSVGLDRRTPVGAPRVLTADAMGEAGKSAILLDVRPAAAWLGAHVPGSLAVAVGMVPAFAGWLLAPEDDIVLIAEDAAMAEAATLHLARIGYDRVAGFFPAGMTRYAATARPFEAAPVVDVAEVEALVADPPADWTLLDVRSDDEAASAGLVPGATQIYVGELPARLDELPRDRRYTVMCGSGARATVAASVLARAGYADVGVFLGSMQAWLKRGDETV</sequence>
<evidence type="ECO:0000256" key="1">
    <source>
        <dbReference type="ARBA" id="ARBA00022723"/>
    </source>
</evidence>
<dbReference type="SMART" id="SM00450">
    <property type="entry name" value="RHOD"/>
    <property type="match status" value="2"/>
</dbReference>
<dbReference type="eggNOG" id="COG0491">
    <property type="taxonomic scope" value="Bacteria"/>
</dbReference>
<dbReference type="GO" id="GO:0006749">
    <property type="term" value="P:glutathione metabolic process"/>
    <property type="evidence" value="ECO:0007669"/>
    <property type="project" value="InterPro"/>
</dbReference>
<dbReference type="CDD" id="cd07724">
    <property type="entry name" value="POD-like_MBL-fold"/>
    <property type="match status" value="1"/>
</dbReference>
<dbReference type="Gene3D" id="3.40.250.10">
    <property type="entry name" value="Rhodanese-like domain"/>
    <property type="match status" value="2"/>
</dbReference>